<evidence type="ECO:0000313" key="2">
    <source>
        <dbReference type="Proteomes" id="UP000184330"/>
    </source>
</evidence>
<proteinExistence type="predicted"/>
<reference evidence="1 2" key="1">
    <citation type="submission" date="2016-03" db="EMBL/GenBank/DDBJ databases">
        <authorList>
            <person name="Ploux O."/>
        </authorList>
    </citation>
    <scope>NUCLEOTIDE SEQUENCE [LARGE SCALE GENOMIC DNA]</scope>
    <source>
        <strain evidence="1 2">UAMH 11012</strain>
    </source>
</reference>
<dbReference type="Proteomes" id="UP000184330">
    <property type="component" value="Unassembled WGS sequence"/>
</dbReference>
<evidence type="ECO:0000313" key="1">
    <source>
        <dbReference type="EMBL" id="CZR55405.1"/>
    </source>
</evidence>
<organism evidence="1 2">
    <name type="scientific">Phialocephala subalpina</name>
    <dbReference type="NCBI Taxonomy" id="576137"/>
    <lineage>
        <taxon>Eukaryota</taxon>
        <taxon>Fungi</taxon>
        <taxon>Dikarya</taxon>
        <taxon>Ascomycota</taxon>
        <taxon>Pezizomycotina</taxon>
        <taxon>Leotiomycetes</taxon>
        <taxon>Helotiales</taxon>
        <taxon>Mollisiaceae</taxon>
        <taxon>Phialocephala</taxon>
        <taxon>Phialocephala fortinii species complex</taxon>
    </lineage>
</organism>
<evidence type="ECO:0008006" key="3">
    <source>
        <dbReference type="Google" id="ProtNLM"/>
    </source>
</evidence>
<keyword evidence="2" id="KW-1185">Reference proteome</keyword>
<dbReference type="OrthoDB" id="10012048at2759"/>
<sequence>MSDFSGDELGSEDQFGIQRVDIDFGNLKCACKSSCTRNCECSKNDAGCSERCTCTSCANTLNNLTEFFGETGIPANPCFHRWIMEESKGRGSPVDLTSEDTQDLLFRTLLGFNPTTPINTQPKGDEFQEFMNTGHFEWAKEWAKQSLTAEERTALKQQLLRDGFGGDGSNHFYSFCRRNWQEDKNTTHCRTCGECMEWREWHCGACNKCSYGISFPCDGCGGVSDSYAMTQEYS</sequence>
<dbReference type="EMBL" id="FJOG01000006">
    <property type="protein sequence ID" value="CZR55405.1"/>
    <property type="molecule type" value="Genomic_DNA"/>
</dbReference>
<name>A0A1L7WRN0_9HELO</name>
<protein>
    <recommendedName>
        <fullName evidence="3">Tesmin/TSO1-like CXC domain-containing protein</fullName>
    </recommendedName>
</protein>
<gene>
    <name evidence="1" type="ORF">PAC_05292</name>
</gene>
<dbReference type="AlphaFoldDB" id="A0A1L7WRN0"/>
<dbReference type="STRING" id="576137.A0A1L7WRN0"/>
<accession>A0A1L7WRN0</accession>